<evidence type="ECO:0000313" key="1">
    <source>
        <dbReference type="EMBL" id="ETR73974.1"/>
    </source>
</evidence>
<comment type="caution">
    <text evidence="1">The sequence shown here is derived from an EMBL/GenBank/DDBJ whole genome shotgun (WGS) entry which is preliminary data.</text>
</comment>
<name>A0A1V1PGT4_9BACT</name>
<organism evidence="1 2">
    <name type="scientific">Candidatus Magnetoglobus multicellularis str. Araruama</name>
    <dbReference type="NCBI Taxonomy" id="890399"/>
    <lineage>
        <taxon>Bacteria</taxon>
        <taxon>Pseudomonadati</taxon>
        <taxon>Thermodesulfobacteriota</taxon>
        <taxon>Desulfobacteria</taxon>
        <taxon>Desulfobacterales</taxon>
        <taxon>Desulfobacteraceae</taxon>
        <taxon>Candidatus Magnetoglobus</taxon>
    </lineage>
</organism>
<evidence type="ECO:0000313" key="2">
    <source>
        <dbReference type="Proteomes" id="UP000189670"/>
    </source>
</evidence>
<sequence length="112" mass="13025">MLGLKLNEDHDIYFDKGQLAIIDAGDYCLQSVKCRCLTNYSEWYMDRSIGVPYTQYIFDKGDIDISRQFFYQQVKGSRGVESFDITVFEVTDRVLKIEFTLNNQKQRLTVGG</sequence>
<dbReference type="Pfam" id="PF10934">
    <property type="entry name" value="Sheath_initiator"/>
    <property type="match status" value="1"/>
</dbReference>
<accession>A0A1V1PGT4</accession>
<reference evidence="2" key="1">
    <citation type="submission" date="2012-11" db="EMBL/GenBank/DDBJ databases">
        <authorList>
            <person name="Lucero-Rivera Y.E."/>
            <person name="Tovar-Ramirez D."/>
        </authorList>
    </citation>
    <scope>NUCLEOTIDE SEQUENCE [LARGE SCALE GENOMIC DNA]</scope>
    <source>
        <strain evidence="2">Araruama</strain>
    </source>
</reference>
<dbReference type="Proteomes" id="UP000189670">
    <property type="component" value="Unassembled WGS sequence"/>
</dbReference>
<dbReference type="EMBL" id="ATBP01000028">
    <property type="protein sequence ID" value="ETR73974.1"/>
    <property type="molecule type" value="Genomic_DNA"/>
</dbReference>
<dbReference type="AlphaFoldDB" id="A0A1V1PGT4"/>
<dbReference type="InterPro" id="IPR020288">
    <property type="entry name" value="Sheath_initiator"/>
</dbReference>
<proteinExistence type="predicted"/>
<protein>
    <submittedName>
        <fullName evidence="1">Uncharacterized protein</fullName>
    </submittedName>
</protein>
<gene>
    <name evidence="1" type="ORF">OMM_06622</name>
</gene>